<dbReference type="InterPro" id="IPR001036">
    <property type="entry name" value="Acrflvin-R"/>
</dbReference>
<keyword evidence="3" id="KW-1185">Reference proteome</keyword>
<feature type="transmembrane region" description="Helical" evidence="1">
    <location>
        <begin position="875"/>
        <end position="899"/>
    </location>
</feature>
<protein>
    <submittedName>
        <fullName evidence="2">MMPL family transporter</fullName>
    </submittedName>
</protein>
<proteinExistence type="predicted"/>
<keyword evidence="1" id="KW-1133">Transmembrane helix</keyword>
<dbReference type="InterPro" id="IPR027463">
    <property type="entry name" value="AcrB_DN_DC_subdom"/>
</dbReference>
<feature type="transmembrane region" description="Helical" evidence="1">
    <location>
        <begin position="947"/>
        <end position="970"/>
    </location>
</feature>
<dbReference type="PANTHER" id="PTHR32063">
    <property type="match status" value="1"/>
</dbReference>
<dbReference type="Gene3D" id="3.30.2090.10">
    <property type="entry name" value="Multidrug efflux transporter AcrB TolC docking domain, DN and DC subdomains"/>
    <property type="match status" value="2"/>
</dbReference>
<dbReference type="Pfam" id="PF00873">
    <property type="entry name" value="ACR_tran"/>
    <property type="match status" value="1"/>
</dbReference>
<dbReference type="SUPFAM" id="SSF82714">
    <property type="entry name" value="Multidrug efflux transporter AcrB TolC docking domain, DN and DC subdomains"/>
    <property type="match status" value="2"/>
</dbReference>
<dbReference type="PANTHER" id="PTHR32063:SF14">
    <property type="entry name" value="BLL4319 PROTEIN"/>
    <property type="match status" value="1"/>
</dbReference>
<evidence type="ECO:0000256" key="1">
    <source>
        <dbReference type="SAM" id="Phobius"/>
    </source>
</evidence>
<dbReference type="Gene3D" id="3.30.70.1320">
    <property type="entry name" value="Multidrug efflux transporter AcrB pore domain like"/>
    <property type="match status" value="1"/>
</dbReference>
<dbReference type="EMBL" id="WUMV01000006">
    <property type="protein sequence ID" value="MXN66063.1"/>
    <property type="molecule type" value="Genomic_DNA"/>
</dbReference>
<reference evidence="2 3" key="1">
    <citation type="submission" date="2019-12" db="EMBL/GenBank/DDBJ databases">
        <authorList>
            <person name="Li M."/>
        </authorList>
    </citation>
    <scope>NUCLEOTIDE SEQUENCE [LARGE SCALE GENOMIC DNA]</scope>
    <source>
        <strain evidence="2 3">GBMRC 2046</strain>
    </source>
</reference>
<gene>
    <name evidence="2" type="ORF">GR183_14205</name>
</gene>
<comment type="caution">
    <text evidence="2">The sequence shown here is derived from an EMBL/GenBank/DDBJ whole genome shotgun (WGS) entry which is preliminary data.</text>
</comment>
<dbReference type="SUPFAM" id="SSF82693">
    <property type="entry name" value="Multidrug efflux transporter AcrB pore domain, PN1, PN2, PC1 and PC2 subdomains"/>
    <property type="match status" value="4"/>
</dbReference>
<accession>A0A7X3LVY0</accession>
<dbReference type="Gene3D" id="3.30.70.1440">
    <property type="entry name" value="Multidrug efflux transporter AcrB pore domain"/>
    <property type="match status" value="1"/>
</dbReference>
<dbReference type="PRINTS" id="PR00702">
    <property type="entry name" value="ACRIFLAVINRP"/>
</dbReference>
<evidence type="ECO:0000313" key="3">
    <source>
        <dbReference type="Proteomes" id="UP000433101"/>
    </source>
</evidence>
<organism evidence="2 3">
    <name type="scientific">Stappia sediminis</name>
    <dbReference type="NCBI Taxonomy" id="2692190"/>
    <lineage>
        <taxon>Bacteria</taxon>
        <taxon>Pseudomonadati</taxon>
        <taxon>Pseudomonadota</taxon>
        <taxon>Alphaproteobacteria</taxon>
        <taxon>Hyphomicrobiales</taxon>
        <taxon>Stappiaceae</taxon>
        <taxon>Stappia</taxon>
    </lineage>
</organism>
<dbReference type="GO" id="GO:0005886">
    <property type="term" value="C:plasma membrane"/>
    <property type="evidence" value="ECO:0007669"/>
    <property type="project" value="TreeGrafter"/>
</dbReference>
<feature type="transmembrane region" description="Helical" evidence="1">
    <location>
        <begin position="385"/>
        <end position="409"/>
    </location>
</feature>
<feature type="transmembrane region" description="Helical" evidence="1">
    <location>
        <begin position="462"/>
        <end position="485"/>
    </location>
</feature>
<keyword evidence="1" id="KW-0812">Transmembrane</keyword>
<feature type="transmembrane region" description="Helical" evidence="1">
    <location>
        <begin position="848"/>
        <end position="868"/>
    </location>
</feature>
<feature type="transmembrane region" description="Helical" evidence="1">
    <location>
        <begin position="976"/>
        <end position="1001"/>
    </location>
</feature>
<feature type="transmembrane region" description="Helical" evidence="1">
    <location>
        <begin position="333"/>
        <end position="352"/>
    </location>
</feature>
<feature type="transmembrane region" description="Helical" evidence="1">
    <location>
        <begin position="12"/>
        <end position="34"/>
    </location>
</feature>
<evidence type="ECO:0000313" key="2">
    <source>
        <dbReference type="EMBL" id="MXN66063.1"/>
    </source>
</evidence>
<dbReference type="GO" id="GO:0042910">
    <property type="term" value="F:xenobiotic transmembrane transporter activity"/>
    <property type="evidence" value="ECO:0007669"/>
    <property type="project" value="TreeGrafter"/>
</dbReference>
<dbReference type="Gene3D" id="3.30.70.1430">
    <property type="entry name" value="Multidrug efflux transporter AcrB pore domain"/>
    <property type="match status" value="2"/>
</dbReference>
<dbReference type="AlphaFoldDB" id="A0A7X3LVY0"/>
<feature type="transmembrane region" description="Helical" evidence="1">
    <location>
        <begin position="905"/>
        <end position="926"/>
    </location>
</feature>
<dbReference type="Gene3D" id="1.20.1640.10">
    <property type="entry name" value="Multidrug efflux transporter AcrB transmembrane domain"/>
    <property type="match status" value="2"/>
</dbReference>
<feature type="transmembrane region" description="Helical" evidence="1">
    <location>
        <begin position="359"/>
        <end position="379"/>
    </location>
</feature>
<sequence length="1042" mass="111695">MTLSDLSVRRPVLAAVASILIVVFGFAALTQLPIRELPDVDSSVVTVTTYYPGAAPEVVDTDITEMIEGAVAGISGVRTISSQSRRGRSQTTIEFETGRDIDEASNDVRDAVGRVRSNLPDDVDEPRIVKSDADADPVMRLAVTSDNMTTAEITDYVDRFIHDRLATVEGVASIRIYGERPLAIRIWLNRREMAARNLTVADVEAALRRNNVELPAGEIESRDRQLGIRLDSRLSTVDQFRAMVVDRIAGYPVKLGDIARIQEGVSSDTTIARSNGRDAVGLAIIRQSQSNTIAISNAVREEIKAIEPTLPEGMAIEIGSDDAIFVGASIREVVQALGISLVLVVLVILLFLMSLRATLVPAITIPVALIGCFLLIQFLGFSINVLTLLALLLAIGLVVDDAIVVLENIQRRIDLGESPIAASVLGSRQVTFAVLATSATLIAVFVPLSFLPGQVGGLFIEFGFVMASAVAISTFVALTACPALASKVLSRSKTASVDGERREALLLRLYRRSLEALVRMPLVAIAVVVAIAAFSWPLFQSLPRELTPNEDRGVVFVPLTAPQGSTLEHTDQAARQVEEIADPYRESGEIDSIFTFSGFGNRAYRSFVVFRLAPWEERTLDNRGIARALAPRMSEVTIARGFPVSPAGLGLRGSSSPLRVVVGGPDFESVKVWAQDLLQKAQENPNLVNPEMDFEENEPQLSLTVDRARADDLGISVQTIASTLQTMLASREVTDFVSRGREYPVILQAEIEDRRSPSDISNIFIRSGDGTSLIPLGALVSMNESAAAASLRRYDRLPSISISAALADGYDLGSAIQFMREAASEVLPPEAKLGLAGQSQQFQETASGANLVFAMALLIVFLVLAAQFESFIHPLVILLTVPLGVAGAVYAMTVGGLSLNVYSQIGIVLLIGLMAKNGILIVEFANQLRDEGQSVREAVINASVLRLRPIVMTVISTVLGALPLVLASGAGAESRVAIGSVIIGGLTLSSALTLFLTPVLYDLLARFSRPRGAVEKVLERELNAAAGKRNAAGAQAKPEPGE</sequence>
<dbReference type="SUPFAM" id="SSF82866">
    <property type="entry name" value="Multidrug efflux transporter AcrB transmembrane domain"/>
    <property type="match status" value="2"/>
</dbReference>
<feature type="transmembrane region" description="Helical" evidence="1">
    <location>
        <begin position="516"/>
        <end position="539"/>
    </location>
</feature>
<dbReference type="Proteomes" id="UP000433101">
    <property type="component" value="Unassembled WGS sequence"/>
</dbReference>
<keyword evidence="1" id="KW-0472">Membrane</keyword>
<name>A0A7X3LVY0_9HYPH</name>
<feature type="transmembrane region" description="Helical" evidence="1">
    <location>
        <begin position="430"/>
        <end position="450"/>
    </location>
</feature>
<dbReference type="RefSeq" id="WP_160776287.1">
    <property type="nucleotide sequence ID" value="NZ_WUMV01000006.1"/>
</dbReference>